<evidence type="ECO:0000313" key="3">
    <source>
        <dbReference type="Proteomes" id="UP001516662"/>
    </source>
</evidence>
<evidence type="ECO:0000313" key="2">
    <source>
        <dbReference type="EMBL" id="MBE4909818.1"/>
    </source>
</evidence>
<accession>A0ABR9QMT0</accession>
<gene>
    <name evidence="2" type="ORF">IMZ08_17425</name>
</gene>
<reference evidence="2 3" key="1">
    <citation type="submission" date="2020-10" db="EMBL/GenBank/DDBJ databases">
        <title>Bacillus sp. HD4P25, an endophyte from a halophyte.</title>
        <authorList>
            <person name="Sun J.-Q."/>
        </authorList>
    </citation>
    <scope>NUCLEOTIDE SEQUENCE [LARGE SCALE GENOMIC DNA]</scope>
    <source>
        <strain evidence="2 3">YIM 93174</strain>
    </source>
</reference>
<keyword evidence="1" id="KW-0472">Membrane</keyword>
<comment type="caution">
    <text evidence="2">The sequence shown here is derived from an EMBL/GenBank/DDBJ whole genome shotgun (WGS) entry which is preliminary data.</text>
</comment>
<dbReference type="Proteomes" id="UP001516662">
    <property type="component" value="Unassembled WGS sequence"/>
</dbReference>
<feature type="transmembrane region" description="Helical" evidence="1">
    <location>
        <begin position="5"/>
        <end position="25"/>
    </location>
</feature>
<organism evidence="2 3">
    <name type="scientific">Litchfieldia luteola</name>
    <dbReference type="NCBI Taxonomy" id="682179"/>
    <lineage>
        <taxon>Bacteria</taxon>
        <taxon>Bacillati</taxon>
        <taxon>Bacillota</taxon>
        <taxon>Bacilli</taxon>
        <taxon>Bacillales</taxon>
        <taxon>Bacillaceae</taxon>
        <taxon>Litchfieldia</taxon>
    </lineage>
</organism>
<dbReference type="RefSeq" id="WP_193538830.1">
    <property type="nucleotide sequence ID" value="NZ_JADCLJ010000024.1"/>
</dbReference>
<name>A0ABR9QMT0_9BACI</name>
<evidence type="ECO:0000256" key="1">
    <source>
        <dbReference type="SAM" id="Phobius"/>
    </source>
</evidence>
<feature type="transmembrane region" description="Helical" evidence="1">
    <location>
        <begin position="37"/>
        <end position="57"/>
    </location>
</feature>
<keyword evidence="1" id="KW-0812">Transmembrane</keyword>
<sequence>MRIIVYIGSSLMALGGLIVLGNIMYEYLASGELKVGLLGMGIIPIMGAILLVIGRHFSEKKS</sequence>
<protein>
    <submittedName>
        <fullName evidence="2">Uncharacterized protein</fullName>
    </submittedName>
</protein>
<keyword evidence="3" id="KW-1185">Reference proteome</keyword>
<dbReference type="EMBL" id="JADCLJ010000024">
    <property type="protein sequence ID" value="MBE4909818.1"/>
    <property type="molecule type" value="Genomic_DNA"/>
</dbReference>
<keyword evidence="1" id="KW-1133">Transmembrane helix</keyword>
<proteinExistence type="predicted"/>